<proteinExistence type="inferred from homology"/>
<evidence type="ECO:0000256" key="1">
    <source>
        <dbReference type="ARBA" id="ARBA00009986"/>
    </source>
</evidence>
<dbReference type="EMBL" id="QOHR01000004">
    <property type="protein sequence ID" value="REC57920.1"/>
    <property type="molecule type" value="Genomic_DNA"/>
</dbReference>
<dbReference type="InterPro" id="IPR016163">
    <property type="entry name" value="Ald_DH_C"/>
</dbReference>
<reference evidence="5 6" key="1">
    <citation type="journal article" date="2017" name="Int. J. Syst. Evol. Microbiol.">
        <title>Rhodosalinus sediminis gen. nov., sp. nov., isolated from marine saltern.</title>
        <authorList>
            <person name="Guo L.Y."/>
            <person name="Ling S.K."/>
            <person name="Li C.M."/>
            <person name="Chen G.J."/>
            <person name="Du Z.J."/>
        </authorList>
    </citation>
    <scope>NUCLEOTIDE SEQUENCE [LARGE SCALE GENOMIC DNA]</scope>
    <source>
        <strain evidence="5 6">WDN1C137</strain>
    </source>
</reference>
<protein>
    <submittedName>
        <fullName evidence="5">Aldehyde dehydrogenase family protein</fullName>
    </submittedName>
</protein>
<dbReference type="PANTHER" id="PTHR42804:SF1">
    <property type="entry name" value="ALDEHYDE DEHYDROGENASE-RELATED"/>
    <property type="match status" value="1"/>
</dbReference>
<comment type="caution">
    <text evidence="5">The sequence shown here is derived from an EMBL/GenBank/DDBJ whole genome shotgun (WGS) entry which is preliminary data.</text>
</comment>
<dbReference type="AlphaFoldDB" id="A0A3D9BWK8"/>
<dbReference type="Pfam" id="PF00171">
    <property type="entry name" value="Aldedh"/>
    <property type="match status" value="1"/>
</dbReference>
<dbReference type="InterPro" id="IPR016161">
    <property type="entry name" value="Ald_DH/histidinol_DH"/>
</dbReference>
<dbReference type="FunFam" id="3.40.605.10:FF:000007">
    <property type="entry name" value="NAD/NADP-dependent betaine aldehyde dehydrogenase"/>
    <property type="match status" value="1"/>
</dbReference>
<accession>A0A3D9BWK8</accession>
<evidence type="ECO:0000313" key="6">
    <source>
        <dbReference type="Proteomes" id="UP000257131"/>
    </source>
</evidence>
<name>A0A3D9BWK8_9RHOB</name>
<evidence type="ECO:0000259" key="4">
    <source>
        <dbReference type="Pfam" id="PF00171"/>
    </source>
</evidence>
<dbReference type="CDD" id="cd07138">
    <property type="entry name" value="ALDH_CddD_SSP0762"/>
    <property type="match status" value="1"/>
</dbReference>
<comment type="similarity">
    <text evidence="1">Belongs to the aldehyde dehydrogenase family.</text>
</comment>
<dbReference type="Gene3D" id="3.40.309.10">
    <property type="entry name" value="Aldehyde Dehydrogenase, Chain A, domain 2"/>
    <property type="match status" value="1"/>
</dbReference>
<dbReference type="InterPro" id="IPR016162">
    <property type="entry name" value="Ald_DH_N"/>
</dbReference>
<dbReference type="GO" id="GO:0016620">
    <property type="term" value="F:oxidoreductase activity, acting on the aldehyde or oxo group of donors, NAD or NADP as acceptor"/>
    <property type="evidence" value="ECO:0007669"/>
    <property type="project" value="InterPro"/>
</dbReference>
<gene>
    <name evidence="5" type="ORF">DRV84_04875</name>
</gene>
<keyword evidence="2" id="KW-0560">Oxidoreductase</keyword>
<dbReference type="PANTHER" id="PTHR42804">
    <property type="entry name" value="ALDEHYDE DEHYDROGENASE"/>
    <property type="match status" value="1"/>
</dbReference>
<keyword evidence="6" id="KW-1185">Reference proteome</keyword>
<evidence type="ECO:0000256" key="2">
    <source>
        <dbReference type="ARBA" id="ARBA00023002"/>
    </source>
</evidence>
<dbReference type="InterPro" id="IPR015590">
    <property type="entry name" value="Aldehyde_DH_dom"/>
</dbReference>
<feature type="domain" description="Aldehyde dehydrogenase" evidence="4">
    <location>
        <begin position="13"/>
        <end position="473"/>
    </location>
</feature>
<feature type="compositionally biased region" description="Gly residues" evidence="3">
    <location>
        <begin position="438"/>
        <end position="447"/>
    </location>
</feature>
<dbReference type="Gene3D" id="3.40.605.10">
    <property type="entry name" value="Aldehyde Dehydrogenase, Chain A, domain 1"/>
    <property type="match status" value="1"/>
</dbReference>
<dbReference type="SUPFAM" id="SSF53720">
    <property type="entry name" value="ALDH-like"/>
    <property type="match status" value="1"/>
</dbReference>
<dbReference type="OrthoDB" id="9812625at2"/>
<evidence type="ECO:0000256" key="3">
    <source>
        <dbReference type="SAM" id="MobiDB-lite"/>
    </source>
</evidence>
<feature type="region of interest" description="Disordered" evidence="3">
    <location>
        <begin position="437"/>
        <end position="456"/>
    </location>
</feature>
<organism evidence="5 6">
    <name type="scientific">Rhodosalinus sediminis</name>
    <dbReference type="NCBI Taxonomy" id="1940533"/>
    <lineage>
        <taxon>Bacteria</taxon>
        <taxon>Pseudomonadati</taxon>
        <taxon>Pseudomonadota</taxon>
        <taxon>Alphaproteobacteria</taxon>
        <taxon>Rhodobacterales</taxon>
        <taxon>Paracoccaceae</taxon>
        <taxon>Rhodosalinus</taxon>
    </lineage>
</organism>
<sequence>MIEKRQFYIDGAWVEPVAGTACEVTNPATEEPCATISLGGQADTDAAVAAARRAFPGWMATPPEERIALLEKLLTIYKARWEEMAQAISLEMGAPIDLARKAQTGAGYGHLKDFVRTGKAFAFERPLGDHAPNDRIIYEPIGVAAMITPWNWPMNQITLKFGAAVVAGCTMVLKPSEEAPLNAMLFAEMVHEAGFPPGVFNLVNGDGAGVGTQLSGHPEVDIVSFTGSTRAGVQISKTAADTLKKVHLELGGKGANLIFADADAGAVERGVLDMMQNTGQSCNAPSRMMVERSVYERTVEAAAEIAGRVAVGPPAEAGDHIGPLINARQFDKVQDLIQAGIDEGARLVAGGPGRPEGMNRGYFARPTVFADVAPGMRIEREEIFGPVLSIIPFEDEAEAVRIANDTDYGLTNFVQTADPERANRLARQLRSGMVEMNGHGGGGGRPFGGMKRSGQGREGGVWGVEDFMEVKAVSGWDAADPS</sequence>
<evidence type="ECO:0000313" key="5">
    <source>
        <dbReference type="EMBL" id="REC57920.1"/>
    </source>
</evidence>
<dbReference type="Proteomes" id="UP000257131">
    <property type="component" value="Unassembled WGS sequence"/>
</dbReference>
<dbReference type="RefSeq" id="WP_115978757.1">
    <property type="nucleotide sequence ID" value="NZ_QOHR01000004.1"/>
</dbReference>